<evidence type="ECO:0000313" key="2">
    <source>
        <dbReference type="Proteomes" id="UP000000420"/>
    </source>
</evidence>
<reference evidence="1 2" key="1">
    <citation type="journal article" date="2005" name="Genome Res.">
        <title>Comparative and functional genomic analyses of the pathogenicity of phytopathogen Xanthomonas campestris pv. campestris.</title>
        <authorList>
            <person name="Qian W."/>
            <person name="Jia Y."/>
            <person name="Ren S.X."/>
            <person name="He Y.Q."/>
            <person name="Feng J.X."/>
            <person name="Lu L.F."/>
            <person name="Sun Q."/>
            <person name="Ying G."/>
            <person name="Tang D.J."/>
            <person name="Tang H."/>
            <person name="Wu W."/>
            <person name="Hao P."/>
            <person name="Wang L."/>
            <person name="Jiang B.L."/>
            <person name="Zeng S."/>
            <person name="Gu W.Y."/>
            <person name="Lu G."/>
            <person name="Rong L."/>
            <person name="Tian Y."/>
            <person name="Yao Z."/>
            <person name="Fu G."/>
            <person name="Chen B."/>
            <person name="Fang R."/>
            <person name="Qiang B."/>
            <person name="Chen Z."/>
            <person name="Zhao G.P."/>
            <person name="Tang J.L."/>
            <person name="He C."/>
        </authorList>
    </citation>
    <scope>NUCLEOTIDE SEQUENCE [LARGE SCALE GENOMIC DNA]</scope>
    <source>
        <strain evidence="1 2">8004</strain>
    </source>
</reference>
<gene>
    <name evidence="1" type="ordered locus">XC_1870</name>
</gene>
<dbReference type="InterPro" id="IPR003718">
    <property type="entry name" value="OsmC/Ohr_fam"/>
</dbReference>
<dbReference type="EMBL" id="CP000050">
    <property type="protein sequence ID" value="AAY48933.1"/>
    <property type="molecule type" value="Genomic_DNA"/>
</dbReference>
<dbReference type="HOGENOM" id="CLU_105860_1_0_6"/>
<dbReference type="InterPro" id="IPR015946">
    <property type="entry name" value="KH_dom-like_a/b"/>
</dbReference>
<organism evidence="1 2">
    <name type="scientific">Xanthomonas campestris pv. campestris (strain 8004)</name>
    <dbReference type="NCBI Taxonomy" id="314565"/>
    <lineage>
        <taxon>Bacteria</taxon>
        <taxon>Pseudomonadati</taxon>
        <taxon>Pseudomonadota</taxon>
        <taxon>Gammaproteobacteria</taxon>
        <taxon>Lysobacterales</taxon>
        <taxon>Lysobacteraceae</taxon>
        <taxon>Xanthomonas</taxon>
    </lineage>
</organism>
<dbReference type="InterPro" id="IPR036102">
    <property type="entry name" value="OsmC/Ohrsf"/>
</dbReference>
<protein>
    <recommendedName>
        <fullName evidence="3">OsmC family peroxiredoxin</fullName>
    </recommendedName>
</protein>
<evidence type="ECO:0008006" key="3">
    <source>
        <dbReference type="Google" id="ProtNLM"/>
    </source>
</evidence>
<dbReference type="KEGG" id="xcb:XC_1870"/>
<dbReference type="Proteomes" id="UP000000420">
    <property type="component" value="Chromosome"/>
</dbReference>
<dbReference type="Gene3D" id="3.30.300.20">
    <property type="match status" value="1"/>
</dbReference>
<evidence type="ECO:0000313" key="1">
    <source>
        <dbReference type="EMBL" id="AAY48933.1"/>
    </source>
</evidence>
<sequence length="156" mass="16897">MSQHTHRYAARVTWTGDRGQGTHSYRSYGREHEIAIAGKPPIVGSSDPLFRGDAGLHNPEDLLVSSLSACHMLWYLHLAAESGIVVRGYVDDAIGSMFTDADSGRFSEVVLKPTVTISAGDPATADALHHLAHQACFIANSVNFPVRCEPRIVVTD</sequence>
<name>A0A0H2X8I7_XANC8</name>
<dbReference type="PANTHER" id="PTHR42830:SF2">
    <property type="entry name" value="OSMC_OHR FAMILY PROTEIN"/>
    <property type="match status" value="1"/>
</dbReference>
<accession>A0A0H2X8I7</accession>
<dbReference type="Pfam" id="PF02566">
    <property type="entry name" value="OsmC"/>
    <property type="match status" value="1"/>
</dbReference>
<proteinExistence type="predicted"/>
<dbReference type="SUPFAM" id="SSF82784">
    <property type="entry name" value="OsmC-like"/>
    <property type="match status" value="1"/>
</dbReference>
<dbReference type="RefSeq" id="WP_011037392.1">
    <property type="nucleotide sequence ID" value="NC_007086.1"/>
</dbReference>
<dbReference type="PANTHER" id="PTHR42830">
    <property type="entry name" value="OSMOTICALLY INDUCIBLE FAMILY PROTEIN"/>
    <property type="match status" value="1"/>
</dbReference>
<dbReference type="AlphaFoldDB" id="A0A0H2X8I7"/>
<dbReference type="InterPro" id="IPR052707">
    <property type="entry name" value="OsmC_Ohr_Peroxiredoxin"/>
</dbReference>